<proteinExistence type="predicted"/>
<dbReference type="EMBL" id="CAAALY010275335">
    <property type="protein sequence ID" value="VEL42594.1"/>
    <property type="molecule type" value="Genomic_DNA"/>
</dbReference>
<dbReference type="Proteomes" id="UP000784294">
    <property type="component" value="Unassembled WGS sequence"/>
</dbReference>
<feature type="non-terminal residue" evidence="2">
    <location>
        <position position="1"/>
    </location>
</feature>
<dbReference type="SUPFAM" id="SSF51206">
    <property type="entry name" value="cAMP-binding domain-like"/>
    <property type="match status" value="1"/>
</dbReference>
<reference evidence="2" key="1">
    <citation type="submission" date="2018-11" db="EMBL/GenBank/DDBJ databases">
        <authorList>
            <consortium name="Pathogen Informatics"/>
        </authorList>
    </citation>
    <scope>NUCLEOTIDE SEQUENCE</scope>
</reference>
<dbReference type="InterPro" id="IPR000595">
    <property type="entry name" value="cNMP-bd_dom"/>
</dbReference>
<evidence type="ECO:0000313" key="2">
    <source>
        <dbReference type="EMBL" id="VEL42594.1"/>
    </source>
</evidence>
<dbReference type="Gene3D" id="2.60.120.10">
    <property type="entry name" value="Jelly Rolls"/>
    <property type="match status" value="1"/>
</dbReference>
<evidence type="ECO:0000259" key="1">
    <source>
        <dbReference type="PROSITE" id="PS50042"/>
    </source>
</evidence>
<feature type="domain" description="Cyclic nucleotide-binding" evidence="1">
    <location>
        <begin position="16"/>
        <end position="72"/>
    </location>
</feature>
<comment type="caution">
    <text evidence="2">The sequence shown here is derived from an EMBL/GenBank/DDBJ whole genome shotgun (WGS) entry which is preliminary data.</text>
</comment>
<dbReference type="InterPro" id="IPR014710">
    <property type="entry name" value="RmlC-like_jellyroll"/>
</dbReference>
<dbReference type="InterPro" id="IPR018490">
    <property type="entry name" value="cNMP-bd_dom_sf"/>
</dbReference>
<dbReference type="PANTHER" id="PTHR23011:SF28">
    <property type="entry name" value="CYCLIC NUCLEOTIDE-BINDING DOMAIN CONTAINING PROTEIN"/>
    <property type="match status" value="1"/>
</dbReference>
<protein>
    <recommendedName>
        <fullName evidence="1">Cyclic nucleotide-binding domain-containing protein</fullName>
    </recommendedName>
</protein>
<dbReference type="PROSITE" id="PS50042">
    <property type="entry name" value="CNMP_BINDING_3"/>
    <property type="match status" value="1"/>
</dbReference>
<evidence type="ECO:0000313" key="3">
    <source>
        <dbReference type="Proteomes" id="UP000784294"/>
    </source>
</evidence>
<dbReference type="PANTHER" id="PTHR23011">
    <property type="entry name" value="CYCLIC NUCLEOTIDE-BINDING DOMAIN CONTAINING PROTEIN"/>
    <property type="match status" value="1"/>
</dbReference>
<gene>
    <name evidence="2" type="ORF">PXEA_LOCUS36034</name>
</gene>
<keyword evidence="3" id="KW-1185">Reference proteome</keyword>
<organism evidence="2 3">
    <name type="scientific">Protopolystoma xenopodis</name>
    <dbReference type="NCBI Taxonomy" id="117903"/>
    <lineage>
        <taxon>Eukaryota</taxon>
        <taxon>Metazoa</taxon>
        <taxon>Spiralia</taxon>
        <taxon>Lophotrochozoa</taxon>
        <taxon>Platyhelminthes</taxon>
        <taxon>Monogenea</taxon>
        <taxon>Polyopisthocotylea</taxon>
        <taxon>Polystomatidea</taxon>
        <taxon>Polystomatidae</taxon>
        <taxon>Protopolystoma</taxon>
    </lineage>
</organism>
<dbReference type="OrthoDB" id="2021138at2759"/>
<sequence>MLKLGKIVDEANVCAGKSFGELALISRDCIRNATIIADEISNLIVVNRDLYNRSLRVFQEAEFRERSDFVNHCGLFANWIRSMKRQAAMSLRRET</sequence>
<dbReference type="AlphaFoldDB" id="A0A3S5AQ88"/>
<accession>A0A3S5AQ88</accession>
<name>A0A3S5AQ88_9PLAT</name>